<protein>
    <submittedName>
        <fullName evidence="2">Uncharacterized protein LOC106011908</fullName>
    </submittedName>
</protein>
<keyword evidence="1" id="KW-1185">Reference proteome</keyword>
<sequence>MFFLTGGVGLENKLANPAPSWLVDKSWDEICRMSDLKHFKGFKHKDVKALRDAVRRRHYSTLRDAISKVETSPYASELANSLQAARNLLERLTYQWTGEPVRHSMGYSAVSEVRRFKSPPGCVVDSVKACFLLVGTPLSKLKSWTLIRALLCRTGRDGILLQMAKYDPGKLPLTTYKMADSLIRKWHEEEVGIVSLEAATFWTWANTALNKKYNQIHRKTGK</sequence>
<gene>
    <name evidence="2" type="primary">LOC106011908</name>
</gene>
<organism evidence="1 2">
    <name type="scientific">Aplysia californica</name>
    <name type="common">California sea hare</name>
    <dbReference type="NCBI Taxonomy" id="6500"/>
    <lineage>
        <taxon>Eukaryota</taxon>
        <taxon>Metazoa</taxon>
        <taxon>Spiralia</taxon>
        <taxon>Lophotrochozoa</taxon>
        <taxon>Mollusca</taxon>
        <taxon>Gastropoda</taxon>
        <taxon>Heterobranchia</taxon>
        <taxon>Euthyneura</taxon>
        <taxon>Tectipleura</taxon>
        <taxon>Aplysiida</taxon>
        <taxon>Aplysioidea</taxon>
        <taxon>Aplysiidae</taxon>
        <taxon>Aplysia</taxon>
    </lineage>
</organism>
<evidence type="ECO:0000313" key="2">
    <source>
        <dbReference type="RefSeq" id="XP_012938548.1"/>
    </source>
</evidence>
<proteinExistence type="predicted"/>
<dbReference type="Proteomes" id="UP000694888">
    <property type="component" value="Unplaced"/>
</dbReference>
<reference evidence="2" key="1">
    <citation type="submission" date="2025-08" db="UniProtKB">
        <authorList>
            <consortium name="RefSeq"/>
        </authorList>
    </citation>
    <scope>IDENTIFICATION</scope>
</reference>
<evidence type="ECO:0000313" key="1">
    <source>
        <dbReference type="Proteomes" id="UP000694888"/>
    </source>
</evidence>
<dbReference type="GeneID" id="106011908"/>
<accession>A0ABM1A0V8</accession>
<dbReference type="Gene3D" id="1.20.920.60">
    <property type="match status" value="1"/>
</dbReference>
<dbReference type="RefSeq" id="XP_012938548.1">
    <property type="nucleotide sequence ID" value="XM_013083094.1"/>
</dbReference>
<name>A0ABM1A0V8_APLCA</name>